<protein>
    <submittedName>
        <fullName evidence="5">PTS sorbitol transporter subunit IIB</fullName>
        <ecNumber evidence="5">2.7.1.69</ecNumber>
    </submittedName>
</protein>
<evidence type="ECO:0000259" key="4">
    <source>
        <dbReference type="PROSITE" id="PS51102"/>
    </source>
</evidence>
<feature type="transmembrane region" description="Helical" evidence="3">
    <location>
        <begin position="209"/>
        <end position="232"/>
    </location>
</feature>
<feature type="domain" description="PTS EIIB type-5" evidence="4">
    <location>
        <begin position="9"/>
        <end position="210"/>
    </location>
</feature>
<name>A0A0B5AIK0_9BACL</name>
<feature type="transmembrane region" description="Helical" evidence="3">
    <location>
        <begin position="239"/>
        <end position="258"/>
    </location>
</feature>
<reference evidence="5 6" key="1">
    <citation type="submission" date="2014-08" db="EMBL/GenBank/DDBJ databases">
        <title>Complete genome of a marine bacteria Jeotgalibacillus malaysiensis.</title>
        <authorList>
            <person name="Yaakop A.S."/>
            <person name="Chan K.-G."/>
            <person name="Goh K.M."/>
        </authorList>
    </citation>
    <scope>NUCLEOTIDE SEQUENCE [LARGE SCALE GENOMIC DNA]</scope>
    <source>
        <strain evidence="5 6">D5</strain>
    </source>
</reference>
<feature type="modified residue" description="Phosphocysteine; by EIIA" evidence="1">
    <location>
        <position position="80"/>
    </location>
</feature>
<feature type="region of interest" description="Disordered" evidence="2">
    <location>
        <begin position="143"/>
        <end position="171"/>
    </location>
</feature>
<dbReference type="PROSITE" id="PS51102">
    <property type="entry name" value="PTS_EIIB_TYPE_5"/>
    <property type="match status" value="1"/>
</dbReference>
<keyword evidence="5" id="KW-0808">Transferase</keyword>
<accession>A0A0B5AIK0</accession>
<gene>
    <name evidence="5" type="ORF">JMA_08980</name>
</gene>
<keyword evidence="3" id="KW-1133">Transmembrane helix</keyword>
<dbReference type="Pfam" id="PF07663">
    <property type="entry name" value="EIIBC-GUT_C"/>
    <property type="match status" value="1"/>
</dbReference>
<evidence type="ECO:0000256" key="1">
    <source>
        <dbReference type="PROSITE-ProRule" id="PRU00425"/>
    </source>
</evidence>
<dbReference type="InterPro" id="IPR011638">
    <property type="entry name" value="PTS_EIIBC_GUT_C"/>
</dbReference>
<organism evidence="5 6">
    <name type="scientific">Jeotgalibacillus malaysiensis</name>
    <dbReference type="NCBI Taxonomy" id="1508404"/>
    <lineage>
        <taxon>Bacteria</taxon>
        <taxon>Bacillati</taxon>
        <taxon>Bacillota</taxon>
        <taxon>Bacilli</taxon>
        <taxon>Bacillales</taxon>
        <taxon>Caryophanaceae</taxon>
        <taxon>Jeotgalibacillus</taxon>
    </lineage>
</organism>
<dbReference type="GO" id="GO:0005886">
    <property type="term" value="C:plasma membrane"/>
    <property type="evidence" value="ECO:0007669"/>
    <property type="project" value="TreeGrafter"/>
</dbReference>
<dbReference type="Proteomes" id="UP000031449">
    <property type="component" value="Chromosome"/>
</dbReference>
<dbReference type="GO" id="GO:0008982">
    <property type="term" value="F:protein-N(PI)-phosphohistidine-sugar phosphotransferase activity"/>
    <property type="evidence" value="ECO:0007669"/>
    <property type="project" value="InterPro"/>
</dbReference>
<feature type="transmembrane region" description="Helical" evidence="3">
    <location>
        <begin position="328"/>
        <end position="349"/>
    </location>
</feature>
<dbReference type="InterPro" id="IPR011618">
    <property type="entry name" value="PTS_EIIBC_GUT_N"/>
</dbReference>
<sequence>MAENQTPENFKAVSVTKGQGGWGGPLTIRPNETQRYIVSVTGGGIHPVAAEIARLTGAEAVDGFKSTYAKETMACVIIDCGGTARCGVYPKMNILTINVNATSPSGPLMKYINEENFVSGVRTSDISPEAAPYEDQNEVKKAVDETEAPAVRKTPQQLKEEARRKVAANSTGEPKKMNIVERVGRGAGKVVGVLYQAGRETIDQVLKNILPFMAFVSMLIGIITFTGIGDIIANFVTPLAGNFIGLLILSVICSLPILSPLLGPGAVIAQVVGVLVGVEIGRGNIPPELALPALFAINPQVGADFVPVGLTLGEAEPETIEVGVPAVLISRLITGPLAVVIAYLFSFGLY</sequence>
<dbReference type="STRING" id="1508404.JMA_08980"/>
<dbReference type="OrthoDB" id="4774329at2"/>
<keyword evidence="6" id="KW-1185">Reference proteome</keyword>
<dbReference type="KEGG" id="jeo:JMA_08980"/>
<evidence type="ECO:0000313" key="6">
    <source>
        <dbReference type="Proteomes" id="UP000031449"/>
    </source>
</evidence>
<dbReference type="PANTHER" id="PTHR39427:SF1">
    <property type="entry name" value="PTS SYSTEM GLUCITOL_SORBITOL-SPECIFIC EIIB COMPONENT"/>
    <property type="match status" value="1"/>
</dbReference>
<evidence type="ECO:0000256" key="3">
    <source>
        <dbReference type="SAM" id="Phobius"/>
    </source>
</evidence>
<evidence type="ECO:0000313" key="5">
    <source>
        <dbReference type="EMBL" id="AJD90215.1"/>
    </source>
</evidence>
<dbReference type="EMBL" id="CP009416">
    <property type="protein sequence ID" value="AJD90215.1"/>
    <property type="molecule type" value="Genomic_DNA"/>
</dbReference>
<dbReference type="HOGENOM" id="CLU_054195_0_0_9"/>
<dbReference type="EC" id="2.7.1.69" evidence="5"/>
<dbReference type="GO" id="GO:0009401">
    <property type="term" value="P:phosphoenolpyruvate-dependent sugar phosphotransferase system"/>
    <property type="evidence" value="ECO:0007669"/>
    <property type="project" value="InterPro"/>
</dbReference>
<proteinExistence type="predicted"/>
<dbReference type="PANTHER" id="PTHR39427">
    <property type="match status" value="1"/>
</dbReference>
<keyword evidence="3" id="KW-0812">Transmembrane</keyword>
<evidence type="ECO:0000256" key="2">
    <source>
        <dbReference type="SAM" id="MobiDB-lite"/>
    </source>
</evidence>
<dbReference type="InterPro" id="IPR004702">
    <property type="entry name" value="PTS_sorb_EIIBC"/>
</dbReference>
<dbReference type="Pfam" id="PF03612">
    <property type="entry name" value="EIIBC-GUT_N"/>
    <property type="match status" value="1"/>
</dbReference>
<dbReference type="BioCyc" id="JESP1508404:G14D9-10130-MONOMER"/>
<dbReference type="AlphaFoldDB" id="A0A0B5AIK0"/>
<keyword evidence="3" id="KW-0472">Membrane</keyword>